<dbReference type="Proteomes" id="UP001500403">
    <property type="component" value="Unassembled WGS sequence"/>
</dbReference>
<dbReference type="PANTHER" id="PTHR33204:SF37">
    <property type="entry name" value="HTH-TYPE TRANSCRIPTIONAL REGULATOR YODB"/>
    <property type="match status" value="1"/>
</dbReference>
<keyword evidence="2" id="KW-0238">DNA-binding</keyword>
<dbReference type="SUPFAM" id="SSF46785">
    <property type="entry name" value="Winged helix' DNA-binding domain"/>
    <property type="match status" value="1"/>
</dbReference>
<dbReference type="PANTHER" id="PTHR33204">
    <property type="entry name" value="TRANSCRIPTIONAL REGULATOR, MARR FAMILY"/>
    <property type="match status" value="1"/>
</dbReference>
<comment type="caution">
    <text evidence="5">The sequence shown here is derived from an EMBL/GenBank/DDBJ whole genome shotgun (WGS) entry which is preliminary data.</text>
</comment>
<protein>
    <submittedName>
        <fullName evidence="5">Helix-turn-helix domain-containing protein</fullName>
    </submittedName>
</protein>
<dbReference type="InterPro" id="IPR036390">
    <property type="entry name" value="WH_DNA-bd_sf"/>
</dbReference>
<dbReference type="PROSITE" id="PS51118">
    <property type="entry name" value="HTH_HXLR"/>
    <property type="match status" value="1"/>
</dbReference>
<evidence type="ECO:0000313" key="6">
    <source>
        <dbReference type="Proteomes" id="UP001500403"/>
    </source>
</evidence>
<evidence type="ECO:0000259" key="4">
    <source>
        <dbReference type="PROSITE" id="PS51118"/>
    </source>
</evidence>
<dbReference type="InterPro" id="IPR002577">
    <property type="entry name" value="HTH_HxlR"/>
</dbReference>
<accession>A0ABP6JVD7</accession>
<sequence>MNELSTEDDRQAAALEFDVFAKQCPSRQVLDHLTGRWGVLVLAGLRKGPARFNALRRRIDGVSEKMLAQTLQALERDGFVSREVLTAMPPSVNYSLTPLGESTADHLMAFISHIEANMPAVLASQEQRTATTPA</sequence>
<keyword evidence="1" id="KW-0805">Transcription regulation</keyword>
<dbReference type="RefSeq" id="WP_344495668.1">
    <property type="nucleotide sequence ID" value="NZ_BAAAUD010000034.1"/>
</dbReference>
<evidence type="ECO:0000256" key="1">
    <source>
        <dbReference type="ARBA" id="ARBA00023015"/>
    </source>
</evidence>
<dbReference type="InterPro" id="IPR036388">
    <property type="entry name" value="WH-like_DNA-bd_sf"/>
</dbReference>
<keyword evidence="6" id="KW-1185">Reference proteome</keyword>
<evidence type="ECO:0000256" key="2">
    <source>
        <dbReference type="ARBA" id="ARBA00023125"/>
    </source>
</evidence>
<evidence type="ECO:0000313" key="5">
    <source>
        <dbReference type="EMBL" id="GAA2944721.1"/>
    </source>
</evidence>
<organism evidence="5 6">
    <name type="scientific">Streptomyces enissocaesilis</name>
    <dbReference type="NCBI Taxonomy" id="332589"/>
    <lineage>
        <taxon>Bacteria</taxon>
        <taxon>Bacillati</taxon>
        <taxon>Actinomycetota</taxon>
        <taxon>Actinomycetes</taxon>
        <taxon>Kitasatosporales</taxon>
        <taxon>Streptomycetaceae</taxon>
        <taxon>Streptomyces</taxon>
        <taxon>Streptomyces rochei group</taxon>
    </lineage>
</organism>
<gene>
    <name evidence="5" type="ORF">GCM10010446_32500</name>
</gene>
<dbReference type="Pfam" id="PF01638">
    <property type="entry name" value="HxlR"/>
    <property type="match status" value="1"/>
</dbReference>
<dbReference type="Gene3D" id="1.10.10.10">
    <property type="entry name" value="Winged helix-like DNA-binding domain superfamily/Winged helix DNA-binding domain"/>
    <property type="match status" value="1"/>
</dbReference>
<name>A0ABP6JVD7_9ACTN</name>
<reference evidence="6" key="1">
    <citation type="journal article" date="2019" name="Int. J. Syst. Evol. Microbiol.">
        <title>The Global Catalogue of Microorganisms (GCM) 10K type strain sequencing project: providing services to taxonomists for standard genome sequencing and annotation.</title>
        <authorList>
            <consortium name="The Broad Institute Genomics Platform"/>
            <consortium name="The Broad Institute Genome Sequencing Center for Infectious Disease"/>
            <person name="Wu L."/>
            <person name="Ma J."/>
        </authorList>
    </citation>
    <scope>NUCLEOTIDE SEQUENCE [LARGE SCALE GENOMIC DNA]</scope>
    <source>
        <strain evidence="6">JCM 9088</strain>
    </source>
</reference>
<evidence type="ECO:0000256" key="3">
    <source>
        <dbReference type="ARBA" id="ARBA00023163"/>
    </source>
</evidence>
<keyword evidence="3" id="KW-0804">Transcription</keyword>
<feature type="domain" description="HTH hxlR-type" evidence="4">
    <location>
        <begin position="24"/>
        <end position="122"/>
    </location>
</feature>
<proteinExistence type="predicted"/>
<dbReference type="EMBL" id="BAAAUD010000034">
    <property type="protein sequence ID" value="GAA2944721.1"/>
    <property type="molecule type" value="Genomic_DNA"/>
</dbReference>